<feature type="region of interest" description="Disordered" evidence="1">
    <location>
        <begin position="580"/>
        <end position="718"/>
    </location>
</feature>
<dbReference type="GeneID" id="827980"/>
<reference evidence="3 4" key="1">
    <citation type="journal article" date="1999" name="Nature">
        <title>Sequence and analysis of chromosome 4 of the plant Arabidopsis thaliana.</title>
        <authorList>
            <consortium name="EU"/>
            <consortium name="CSHL and WU Arabidopsis Sequencing Project"/>
            <person name="Mayer K."/>
            <person name="Schuller C."/>
            <person name="Wambutt R."/>
            <person name="Murphy G."/>
            <person name="Volckaert G."/>
            <person name="Pohl T."/>
            <person name="Dusterhoft A."/>
            <person name="Stiekema W."/>
            <person name="Entian K.D."/>
            <person name="Terryn N."/>
            <person name="Harris B."/>
            <person name="Ansorge W."/>
            <person name="Brandt P."/>
            <person name="Grivell L."/>
            <person name="Rieger M."/>
            <person name="Weichselgartner M."/>
            <person name="de Simone V."/>
            <person name="Obermaier B."/>
            <person name="Mache R."/>
            <person name="Muller M."/>
            <person name="Kreis M."/>
            <person name="Delseny M."/>
            <person name="Puigdomenech P."/>
            <person name="Watson M."/>
            <person name="Schmidtheini T."/>
            <person name="Reichert B."/>
            <person name="Portatelle D."/>
            <person name="Perez-Alonso M."/>
            <person name="Boutry M."/>
            <person name="Bancroft I."/>
            <person name="Vos P."/>
            <person name="Hoheisel J."/>
            <person name="Zimmermann W."/>
            <person name="Wedler H."/>
            <person name="Ridley P."/>
            <person name="Langham S.A."/>
            <person name="McCullagh B."/>
            <person name="Bilham L."/>
            <person name="Robben J."/>
            <person name="Van der Schueren J."/>
            <person name="Grymonprez B."/>
            <person name="Chuang Y.J."/>
            <person name="Vandenbussche F."/>
            <person name="Braeken M."/>
            <person name="Weltjens I."/>
            <person name="Voet M."/>
            <person name="Bastiaens I."/>
            <person name="Aert R."/>
            <person name="Defoor E."/>
            <person name="Weitzenegger T."/>
            <person name="Bothe G."/>
            <person name="Ramsperger U."/>
            <person name="Hilbert H."/>
            <person name="Braun M."/>
            <person name="Holzer E."/>
            <person name="Brandt A."/>
            <person name="Peters S."/>
            <person name="van Staveren M."/>
            <person name="Dirske W."/>
            <person name="Mooijman P."/>
            <person name="Klein Lankhorst R."/>
            <person name="Rose M."/>
            <person name="Hauf J."/>
            <person name="Kotter P."/>
            <person name="Berneiser S."/>
            <person name="Hempel S."/>
            <person name="Feldpausch M."/>
            <person name="Lamberth S."/>
            <person name="Van den Daele H."/>
            <person name="De Keyser A."/>
            <person name="Buysshaert C."/>
            <person name="Gielen J."/>
            <person name="Villarroel R."/>
            <person name="De Clercq R."/>
            <person name="Van Montagu M."/>
            <person name="Rogers J."/>
            <person name="Cronin A."/>
            <person name="Quail M."/>
            <person name="Bray-Allen S."/>
            <person name="Clark L."/>
            <person name="Doggett J."/>
            <person name="Hall S."/>
            <person name="Kay M."/>
            <person name="Lennard N."/>
            <person name="McLay K."/>
            <person name="Mayes R."/>
            <person name="Pettett A."/>
            <person name="Rajandream M.A."/>
            <person name="Lyne M."/>
            <person name="Benes V."/>
            <person name="Rechmann S."/>
            <person name="Borkova D."/>
            <person name="Blocker H."/>
            <person name="Scharfe M."/>
            <person name="Grimm M."/>
            <person name="Lohnert T.H."/>
            <person name="Dose S."/>
            <person name="de Haan M."/>
            <person name="Maarse A."/>
            <person name="Schafer M."/>
            <person name="Muller-Auer S."/>
            <person name="Gabel C."/>
            <person name="Fuchs M."/>
            <person name="Fartmann B."/>
            <person name="Granderath K."/>
            <person name="Dauner D."/>
            <person name="Herzl A."/>
            <person name="Neumann S."/>
            <person name="Argiriou A."/>
            <person name="Vitale D."/>
            <person name="Liguori R."/>
            <person name="Piravandi E."/>
            <person name="Massenet O."/>
            <person name="Quigley F."/>
            <person name="Clabauld G."/>
            <person name="Mundlein A."/>
            <person name="Felber R."/>
            <person name="Schnabl S."/>
            <person name="Hiller R."/>
            <person name="Schmidt W."/>
            <person name="Lecharny A."/>
            <person name="Aubourg S."/>
            <person name="Chefdor F."/>
            <person name="Cooke R."/>
            <person name="Berger C."/>
            <person name="Montfort A."/>
            <person name="Casacuberta E."/>
            <person name="Gibbons T."/>
            <person name="Weber N."/>
            <person name="Vandenbol M."/>
            <person name="Bargues M."/>
            <person name="Terol J."/>
            <person name="Torres A."/>
            <person name="Perez-Perez A."/>
            <person name="Purnelle B."/>
            <person name="Bent E."/>
            <person name="Johnson S."/>
            <person name="Tacon D."/>
            <person name="Jesse T."/>
            <person name="Heijnen L."/>
            <person name="Schwarz S."/>
            <person name="Scholler P."/>
            <person name="Heber S."/>
            <person name="Francs P."/>
            <person name="Bielke C."/>
            <person name="Frishman D."/>
            <person name="Haase D."/>
            <person name="Lemcke K."/>
            <person name="Mewes H.W."/>
            <person name="Stocker S."/>
            <person name="Zaccaria P."/>
            <person name="Bevan M."/>
            <person name="Wilson R.K."/>
            <person name="de la Bastide M."/>
            <person name="Habermann K."/>
            <person name="Parnell L."/>
            <person name="Dedhia N."/>
            <person name="Gnoj L."/>
            <person name="Schutz K."/>
            <person name="Huang E."/>
            <person name="Spiegel L."/>
            <person name="Sehkon M."/>
            <person name="Murray J."/>
            <person name="Sheet P."/>
            <person name="Cordes M."/>
            <person name="Abu-Threideh J."/>
            <person name="Stoneking T."/>
            <person name="Kalicki J."/>
            <person name="Graves T."/>
            <person name="Harmon G."/>
            <person name="Edwards J."/>
            <person name="Latreille P."/>
            <person name="Courtney L."/>
            <person name="Cloud J."/>
            <person name="Abbott A."/>
            <person name="Scott K."/>
            <person name="Johnson D."/>
            <person name="Minx P."/>
            <person name="Bentley D."/>
            <person name="Fulton B."/>
            <person name="Miller N."/>
            <person name="Greco T."/>
            <person name="Kemp K."/>
            <person name="Kramer J."/>
            <person name="Fulton L."/>
            <person name="Mardis E."/>
            <person name="Dante M."/>
            <person name="Pepin K."/>
            <person name="Hillier L."/>
            <person name="Nelson J."/>
            <person name="Spieth J."/>
            <person name="Ryan E."/>
            <person name="Andrews S."/>
            <person name="Geisel C."/>
            <person name="Layman D."/>
            <person name="Du H."/>
            <person name="Ali J."/>
            <person name="Berghoff A."/>
            <person name="Jones K."/>
            <person name="Drone K."/>
            <person name="Cotton M."/>
            <person name="Joshu C."/>
            <person name="Antonoiu B."/>
            <person name="Zidanic M."/>
            <person name="Strong C."/>
            <person name="Sun H."/>
            <person name="Lamar B."/>
            <person name="Yordan C."/>
            <person name="Ma P."/>
            <person name="Zhong J."/>
            <person name="Preston R."/>
            <person name="Vil D."/>
            <person name="Shekher M."/>
            <person name="Matero A."/>
            <person name="Shah R."/>
            <person name="Swaby I.K."/>
            <person name="O'Shaughnessy A."/>
            <person name="Rodriguez M."/>
            <person name="Hoffmann J."/>
            <person name="Till S."/>
            <person name="Granat S."/>
            <person name="Shohdy N."/>
            <person name="Hasegawa A."/>
            <person name="Hameed A."/>
            <person name="Lodhi M."/>
            <person name="Johnson A."/>
            <person name="Chen E."/>
            <person name="Marra M."/>
            <person name="Martienssen R."/>
            <person name="McCombie W.R."/>
        </authorList>
    </citation>
    <scope>NUCLEOTIDE SEQUENCE [LARGE SCALE GENOMIC DNA]</scope>
    <source>
        <strain evidence="4">cv. Columbia</strain>
    </source>
</reference>
<evidence type="ECO:0000256" key="1">
    <source>
        <dbReference type="SAM" id="MobiDB-lite"/>
    </source>
</evidence>
<dbReference type="Araport" id="AT4G00930"/>
<feature type="compositionally biased region" description="Basic and acidic residues" evidence="1">
    <location>
        <begin position="580"/>
        <end position="598"/>
    </location>
</feature>
<protein>
    <submittedName>
        <fullName evidence="3">COP1-interacting protein 4.1</fullName>
    </submittedName>
</protein>
<evidence type="ECO:0007829" key="7">
    <source>
        <dbReference type="ProteomicsDB" id="A0A1P8B9A9"/>
    </source>
</evidence>
<dbReference type="ProteomicsDB" id="210166"/>
<feature type="region of interest" description="Disordered" evidence="1">
    <location>
        <begin position="445"/>
        <end position="475"/>
    </location>
</feature>
<keyword evidence="6 7" id="KW-1267">Proteomics identification</keyword>
<name>A0A1P8B9A9_ARATH</name>
<gene>
    <name evidence="5" type="primary">CIP41</name>
    <name evidence="3" type="synonym">A_TM018A10.17</name>
    <name evidence="3" type="synonym">A_TM018A10_17</name>
    <name evidence="3" type="synonym">CIP4.1</name>
    <name evidence="3" type="synonym">COP1-interacting protein 4.1</name>
    <name evidence="2 3" type="ordered locus">At4g00930</name>
    <name evidence="3" type="ORF">T18A10.23</name>
    <name evidence="3" type="ORF">T18A10_23</name>
</gene>
<feature type="compositionally biased region" description="Basic residues" evidence="1">
    <location>
        <begin position="601"/>
        <end position="613"/>
    </location>
</feature>
<dbReference type="RefSeq" id="NP_001329935.1">
    <property type="nucleotide sequence ID" value="NM_001340282.1"/>
</dbReference>
<dbReference type="Proteomes" id="UP000006548">
    <property type="component" value="Chromosome 4"/>
</dbReference>
<feature type="compositionally biased region" description="Polar residues" evidence="1">
    <location>
        <begin position="734"/>
        <end position="743"/>
    </location>
</feature>
<feature type="compositionally biased region" description="Low complexity" evidence="1">
    <location>
        <begin position="892"/>
        <end position="904"/>
    </location>
</feature>
<dbReference type="EMBL" id="CP002687">
    <property type="protein sequence ID" value="ANM68158.1"/>
    <property type="molecule type" value="Genomic_DNA"/>
</dbReference>
<evidence type="ECO:0000313" key="3">
    <source>
        <dbReference type="EMBL" id="ANM68158.1"/>
    </source>
</evidence>
<proteinExistence type="evidence at protein level"/>
<feature type="region of interest" description="Disordered" evidence="1">
    <location>
        <begin position="147"/>
        <end position="170"/>
    </location>
</feature>
<feature type="compositionally biased region" description="Basic and acidic residues" evidence="1">
    <location>
        <begin position="654"/>
        <end position="664"/>
    </location>
</feature>
<dbReference type="ExpressionAtlas" id="A0A1P8B9A9">
    <property type="expression patterns" value="baseline and differential"/>
</dbReference>
<feature type="region of interest" description="Disordered" evidence="1">
    <location>
        <begin position="333"/>
        <end position="370"/>
    </location>
</feature>
<evidence type="ECO:0007829" key="6">
    <source>
        <dbReference type="PeptideAtlas" id="A0A1P8B9A9"/>
    </source>
</evidence>
<evidence type="ECO:0000313" key="4">
    <source>
        <dbReference type="Proteomes" id="UP000006548"/>
    </source>
</evidence>
<feature type="compositionally biased region" description="Polar residues" evidence="1">
    <location>
        <begin position="961"/>
        <end position="989"/>
    </location>
</feature>
<feature type="compositionally biased region" description="Basic and acidic residues" evidence="1">
    <location>
        <begin position="861"/>
        <end position="871"/>
    </location>
</feature>
<dbReference type="SMR" id="A0A1P8B9A9"/>
<evidence type="ECO:0000313" key="2">
    <source>
        <dbReference type="Araport" id="AT4G00930"/>
    </source>
</evidence>
<dbReference type="TAIR" id="AT4G00930">
    <property type="gene designation" value="CIP41"/>
</dbReference>
<feature type="compositionally biased region" description="Low complexity" evidence="1">
    <location>
        <begin position="937"/>
        <end position="960"/>
    </location>
</feature>
<feature type="region of interest" description="Disordered" evidence="1">
    <location>
        <begin position="734"/>
        <end position="1010"/>
    </location>
</feature>
<evidence type="ECO:0000313" key="5">
    <source>
        <dbReference type="TAIR" id="AT4G00930"/>
    </source>
</evidence>
<feature type="compositionally biased region" description="Polar residues" evidence="1">
    <location>
        <begin position="333"/>
        <end position="345"/>
    </location>
</feature>
<feature type="compositionally biased region" description="Polar residues" evidence="1">
    <location>
        <begin position="913"/>
        <end position="926"/>
    </location>
</feature>
<reference evidence="4" key="2">
    <citation type="journal article" date="2017" name="Plant J.">
        <title>Araport11: a complete reannotation of the Arabidopsis thaliana reference genome.</title>
        <authorList>
            <person name="Cheng C.Y."/>
            <person name="Krishnakumar V."/>
            <person name="Chan A.P."/>
            <person name="Thibaud-Nissen F."/>
            <person name="Schobel S."/>
            <person name="Town C.D."/>
        </authorList>
    </citation>
    <scope>GENOME REANNOTATION</scope>
    <source>
        <strain evidence="4">cv. Columbia</strain>
    </source>
</reference>
<feature type="compositionally biased region" description="Basic and acidic residues" evidence="1">
    <location>
        <begin position="690"/>
        <end position="703"/>
    </location>
</feature>
<dbReference type="AlphaFoldDB" id="A0A1P8B9A9"/>
<keyword evidence="4" id="KW-1185">Reference proteome</keyword>
<sequence>MANRETDSSPEIRCVFVETNLDTRLALPVHKDEIISDFKDKVLKEHKQVFPEIGEINISAMKVKRRREFYHFSESLNVCKAFDGISTDWFMYIDAVRVDKGKTLAIMDVDQNLELVEKKEEIPNGKNTKDLTIGEGLETQLVEKKTRKRRIVSSGGKTSRKKSKDQSVVAATTQKVQGEVASQSCAVSPREKLDVVVTGADIESGEMNNISMGENRQTSVADRLLEEKNLTVNSELVDGQTSGVVKEVLDNQTVKGALEKLDDLTGAIEQDLETGEITADIVMIDQEKGSTPVSELVDGQITSQDDERGEGRRLAPSALDNLQTAEVVTNADNQLEASSGMTTGPATEKKRKRTKGSKDHIKQSTAAATTNSRKIVNEINELPGNGDCGDATSKSLPIPERETLQNPLVEAIQKETELGVKTVEDVGTNNMETDTLVSHPENHLVANSELTSTPVTEKKKRQKKSSKNDINKSTAATTTSKIIVNEREKVSGSIDCVDATSESIPNSKGEKLSDTVVDARQNGNEMGDILVDKVGSGEATLIGADKIQAASDLHVAGMASTPHAFVQESKTLDHIGKVTDSEHEVPKERVAIDADQAKSVKSTKKKSSRKAKTPAKEDTLVDSGAQNVEPIKVVDGEGHDNVIRNVLDSLQQRNEAEENMEKSGKKSSKRSKKKDSLNIVEEAQVVDSLQQKKEAEENLEKSGKKSSKRSKKKDSLNIVEEAQVLSVEVNNVAQEEASPINNPKDTDALFTPAKKNTESNASPLKKIIEVTDNTEDINRSMQVQKENAGMGDNIGSSQKDDIVGGANKQDQVTGGTKSKKEKKSLDLHPGGSIDGSMKMKETKGRVQPSSSGTSQLQSMAKNDRSGSKVDLSDAPMKGTVNNKKEAVKKSSKSVTVNKSKMNVNNKEKAVKKISNSVTANKSTTNFFKDAEEDESKTTTSDSTKAPSDSSSDNDSDVTSSMHMKQGNNLSGGTNRLSGSLQDIVRSSKSYKAAKLTASQSQSDAFDDESLAKDVVPDSQAVI</sequence>
<organism evidence="3 4">
    <name type="scientific">Arabidopsis thaliana</name>
    <name type="common">Mouse-ear cress</name>
    <dbReference type="NCBI Taxonomy" id="3702"/>
    <lineage>
        <taxon>Eukaryota</taxon>
        <taxon>Viridiplantae</taxon>
        <taxon>Streptophyta</taxon>
        <taxon>Embryophyta</taxon>
        <taxon>Tracheophyta</taxon>
        <taxon>Spermatophyta</taxon>
        <taxon>Magnoliopsida</taxon>
        <taxon>eudicotyledons</taxon>
        <taxon>Gunneridae</taxon>
        <taxon>Pentapetalae</taxon>
        <taxon>rosids</taxon>
        <taxon>malvids</taxon>
        <taxon>Brassicales</taxon>
        <taxon>Brassicaceae</taxon>
        <taxon>Camelineae</taxon>
        <taxon>Arabidopsis</taxon>
    </lineage>
</organism>
<accession>A0A1P8B9A9</accession>
<feature type="compositionally biased region" description="Polar residues" evidence="1">
    <location>
        <begin position="847"/>
        <end position="860"/>
    </location>
</feature>
<feature type="compositionally biased region" description="Basic and acidic residues" evidence="1">
    <location>
        <begin position="632"/>
        <end position="642"/>
    </location>
</feature>